<reference evidence="2" key="1">
    <citation type="submission" date="2016-04" db="EMBL/GenBank/DDBJ databases">
        <authorList>
            <person name="Tabuchi Yagui T.R."/>
        </authorList>
    </citation>
    <scope>NUCLEOTIDE SEQUENCE [LARGE SCALE GENOMIC DNA]</scope>
    <source>
        <strain evidence="2">NIES-26</strain>
    </source>
</reference>
<dbReference type="AlphaFoldDB" id="A0A367RY54"/>
<evidence type="ECO:0000313" key="2">
    <source>
        <dbReference type="EMBL" id="RCJ40624.1"/>
    </source>
</evidence>
<dbReference type="EMBL" id="LXQD01000048">
    <property type="protein sequence ID" value="RCJ40624.1"/>
    <property type="molecule type" value="Genomic_DNA"/>
</dbReference>
<dbReference type="Pfam" id="PF19995">
    <property type="entry name" value="iSTAND"/>
    <property type="match status" value="1"/>
</dbReference>
<keyword evidence="3" id="KW-1185">Reference proteome</keyword>
<keyword evidence="2" id="KW-0238">DNA-binding</keyword>
<dbReference type="Proteomes" id="UP000252107">
    <property type="component" value="Unassembled WGS sequence"/>
</dbReference>
<organism evidence="2 3">
    <name type="scientific">Nostoc minutum NIES-26</name>
    <dbReference type="NCBI Taxonomy" id="1844469"/>
    <lineage>
        <taxon>Bacteria</taxon>
        <taxon>Bacillati</taxon>
        <taxon>Cyanobacteriota</taxon>
        <taxon>Cyanophyceae</taxon>
        <taxon>Nostocales</taxon>
        <taxon>Nostocaceae</taxon>
        <taxon>Nostoc</taxon>
    </lineage>
</organism>
<accession>A0A367RY54</accession>
<dbReference type="InterPro" id="IPR045475">
    <property type="entry name" value="iSTAND"/>
</dbReference>
<evidence type="ECO:0000313" key="3">
    <source>
        <dbReference type="Proteomes" id="UP000252107"/>
    </source>
</evidence>
<evidence type="ECO:0000259" key="1">
    <source>
        <dbReference type="Pfam" id="PF19995"/>
    </source>
</evidence>
<name>A0A367RY54_9NOSO</name>
<dbReference type="GO" id="GO:0003677">
    <property type="term" value="F:DNA binding"/>
    <property type="evidence" value="ECO:0007669"/>
    <property type="project" value="UniProtKB-KW"/>
</dbReference>
<proteinExistence type="predicted"/>
<protein>
    <submittedName>
        <fullName evidence="2">DNA-binding protein</fullName>
    </submittedName>
</protein>
<gene>
    <name evidence="2" type="ORF">A6770_37650</name>
</gene>
<sequence>MDAVERQLQANESSALETDTSIYIKRIITDFQGIKIPPNLLFDLLLQMDFRQQAKLVKKVIELHRIAAFLVHGEPYCGQQLLVNRLFRLKAEWKNISPIKIDVSHNGAGRSISHLWRQLASWFHLPKDVEPKDINYKICERLFTQDVILIFYTVDYMTPKVLGAWLQEFWEPLVAQVEASCPTTQHNTHLLMFLVDNSGSVCESNILLAKQFEEPDYPRIPLHLPPVSSFGLDVLDDWIDMVTAMESMQIPTGLTAKILLEKTENGVPEFVYEEICCHCGHSWEGGLAKWLI</sequence>
<comment type="caution">
    <text evidence="2">The sequence shown here is derived from an EMBL/GenBank/DDBJ whole genome shotgun (WGS) entry which is preliminary data.</text>
</comment>
<feature type="domain" description="Inactive STAND" evidence="1">
    <location>
        <begin position="45"/>
        <end position="195"/>
    </location>
</feature>